<dbReference type="OrthoDB" id="9809670at2"/>
<keyword evidence="10" id="KW-0238">DNA-binding</keyword>
<evidence type="ECO:0000256" key="3">
    <source>
        <dbReference type="ARBA" id="ARBA00022553"/>
    </source>
</evidence>
<evidence type="ECO:0000256" key="13">
    <source>
        <dbReference type="SAM" id="SignalP"/>
    </source>
</evidence>
<dbReference type="Gene3D" id="1.10.10.60">
    <property type="entry name" value="Homeodomain-like"/>
    <property type="match status" value="1"/>
</dbReference>
<dbReference type="PROSITE" id="PS50110">
    <property type="entry name" value="RESPONSE_REGULATORY"/>
    <property type="match status" value="1"/>
</dbReference>
<dbReference type="GO" id="GO:0043565">
    <property type="term" value="F:sequence-specific DNA binding"/>
    <property type="evidence" value="ECO:0007669"/>
    <property type="project" value="InterPro"/>
</dbReference>
<evidence type="ECO:0000256" key="9">
    <source>
        <dbReference type="ARBA" id="ARBA00023015"/>
    </source>
</evidence>
<feature type="signal peptide" evidence="13">
    <location>
        <begin position="1"/>
        <end position="22"/>
    </location>
</feature>
<dbReference type="InterPro" id="IPR001789">
    <property type="entry name" value="Sig_transdc_resp-reg_receiver"/>
</dbReference>
<evidence type="ECO:0000259" key="16">
    <source>
        <dbReference type="PROSITE" id="PS50110"/>
    </source>
</evidence>
<dbReference type="InterPro" id="IPR018060">
    <property type="entry name" value="HTH_AraC"/>
</dbReference>
<proteinExistence type="predicted"/>
<dbReference type="Gene3D" id="3.40.50.2300">
    <property type="match status" value="1"/>
</dbReference>
<dbReference type="InterPro" id="IPR005467">
    <property type="entry name" value="His_kinase_dom"/>
</dbReference>
<dbReference type="SUPFAM" id="SSF46689">
    <property type="entry name" value="Homeodomain-like"/>
    <property type="match status" value="1"/>
</dbReference>
<dbReference type="SUPFAM" id="SSF55874">
    <property type="entry name" value="ATPase domain of HSP90 chaperone/DNA topoisomerase II/histidine kinase"/>
    <property type="match status" value="1"/>
</dbReference>
<evidence type="ECO:0000256" key="4">
    <source>
        <dbReference type="ARBA" id="ARBA00022679"/>
    </source>
</evidence>
<keyword evidence="8" id="KW-0902">Two-component regulatory system</keyword>
<evidence type="ECO:0000256" key="2">
    <source>
        <dbReference type="ARBA" id="ARBA00012438"/>
    </source>
</evidence>
<dbReference type="Proteomes" id="UP000199577">
    <property type="component" value="Unassembled WGS sequence"/>
</dbReference>
<dbReference type="SMART" id="SM00342">
    <property type="entry name" value="HTH_ARAC"/>
    <property type="match status" value="1"/>
</dbReference>
<dbReference type="SUPFAM" id="SSF52172">
    <property type="entry name" value="CheY-like"/>
    <property type="match status" value="1"/>
</dbReference>
<dbReference type="FunFam" id="3.30.565.10:FF:000037">
    <property type="entry name" value="Hybrid sensor histidine kinase/response regulator"/>
    <property type="match status" value="1"/>
</dbReference>
<organism evidence="17 18">
    <name type="scientific">Parapedobacter composti</name>
    <dbReference type="NCBI Taxonomy" id="623281"/>
    <lineage>
        <taxon>Bacteria</taxon>
        <taxon>Pseudomonadati</taxon>
        <taxon>Bacteroidota</taxon>
        <taxon>Sphingobacteriia</taxon>
        <taxon>Sphingobacteriales</taxon>
        <taxon>Sphingobacteriaceae</taxon>
        <taxon>Parapedobacter</taxon>
    </lineage>
</organism>
<evidence type="ECO:0000256" key="1">
    <source>
        <dbReference type="ARBA" id="ARBA00000085"/>
    </source>
</evidence>
<dbReference type="Pfam" id="PF07495">
    <property type="entry name" value="Y_Y_Y"/>
    <property type="match status" value="1"/>
</dbReference>
<dbReference type="EMBL" id="FOLL01000003">
    <property type="protein sequence ID" value="SFC02533.1"/>
    <property type="molecule type" value="Genomic_DNA"/>
</dbReference>
<reference evidence="17 18" key="1">
    <citation type="submission" date="2016-10" db="EMBL/GenBank/DDBJ databases">
        <authorList>
            <person name="de Groot N.N."/>
        </authorList>
    </citation>
    <scope>NUCLEOTIDE SEQUENCE [LARGE SCALE GENOMIC DNA]</scope>
    <source>
        <strain evidence="17 18">DSM 22900</strain>
    </source>
</reference>
<evidence type="ECO:0000259" key="15">
    <source>
        <dbReference type="PROSITE" id="PS50109"/>
    </source>
</evidence>
<dbReference type="Pfam" id="PF07494">
    <property type="entry name" value="Reg_prop"/>
    <property type="match status" value="8"/>
</dbReference>
<keyword evidence="3 12" id="KW-0597">Phosphoprotein</keyword>
<dbReference type="Gene3D" id="1.10.287.130">
    <property type="match status" value="1"/>
</dbReference>
<keyword evidence="5" id="KW-0547">Nucleotide-binding</keyword>
<dbReference type="SMART" id="SM00448">
    <property type="entry name" value="REC"/>
    <property type="match status" value="1"/>
</dbReference>
<dbReference type="GO" id="GO:0005524">
    <property type="term" value="F:ATP binding"/>
    <property type="evidence" value="ECO:0007669"/>
    <property type="project" value="UniProtKB-KW"/>
</dbReference>
<evidence type="ECO:0000256" key="10">
    <source>
        <dbReference type="ARBA" id="ARBA00023125"/>
    </source>
</evidence>
<evidence type="ECO:0000313" key="17">
    <source>
        <dbReference type="EMBL" id="SFC02533.1"/>
    </source>
</evidence>
<feature type="domain" description="HTH araC/xylS-type" evidence="14">
    <location>
        <begin position="1242"/>
        <end position="1341"/>
    </location>
</feature>
<dbReference type="PANTHER" id="PTHR43547:SF2">
    <property type="entry name" value="HYBRID SIGNAL TRANSDUCTION HISTIDINE KINASE C"/>
    <property type="match status" value="1"/>
</dbReference>
<feature type="chain" id="PRO_5011503828" description="histidine kinase" evidence="13">
    <location>
        <begin position="23"/>
        <end position="1342"/>
    </location>
</feature>
<keyword evidence="4" id="KW-0808">Transferase</keyword>
<dbReference type="FunFam" id="1.10.287.130:FF:000045">
    <property type="entry name" value="Two-component system sensor histidine kinase/response regulator"/>
    <property type="match status" value="1"/>
</dbReference>
<evidence type="ECO:0000256" key="6">
    <source>
        <dbReference type="ARBA" id="ARBA00022777"/>
    </source>
</evidence>
<accession>A0A1I1FZP1</accession>
<dbReference type="InterPro" id="IPR036097">
    <property type="entry name" value="HisK_dim/P_sf"/>
</dbReference>
<dbReference type="Gene3D" id="3.30.565.10">
    <property type="entry name" value="Histidine kinase-like ATPase, C-terminal domain"/>
    <property type="match status" value="1"/>
</dbReference>
<dbReference type="InterPro" id="IPR036890">
    <property type="entry name" value="HATPase_C_sf"/>
</dbReference>
<evidence type="ECO:0000256" key="12">
    <source>
        <dbReference type="PROSITE-ProRule" id="PRU00169"/>
    </source>
</evidence>
<dbReference type="PROSITE" id="PS00041">
    <property type="entry name" value="HTH_ARAC_FAMILY_1"/>
    <property type="match status" value="1"/>
</dbReference>
<dbReference type="InterPro" id="IPR004358">
    <property type="entry name" value="Sig_transdc_His_kin-like_C"/>
</dbReference>
<keyword evidence="6 17" id="KW-0418">Kinase</keyword>
<dbReference type="PROSITE" id="PS50109">
    <property type="entry name" value="HIS_KIN"/>
    <property type="match status" value="1"/>
</dbReference>
<dbReference type="CDD" id="cd00082">
    <property type="entry name" value="HisKA"/>
    <property type="match status" value="1"/>
</dbReference>
<dbReference type="InterPro" id="IPR003594">
    <property type="entry name" value="HATPase_dom"/>
</dbReference>
<dbReference type="PRINTS" id="PR00344">
    <property type="entry name" value="BCTRLSENSOR"/>
</dbReference>
<dbReference type="Pfam" id="PF00072">
    <property type="entry name" value="Response_reg"/>
    <property type="match status" value="1"/>
</dbReference>
<keyword evidence="9" id="KW-0805">Transcription regulation</keyword>
<dbReference type="GO" id="GO:0000155">
    <property type="term" value="F:phosphorelay sensor kinase activity"/>
    <property type="evidence" value="ECO:0007669"/>
    <property type="project" value="InterPro"/>
</dbReference>
<comment type="catalytic activity">
    <reaction evidence="1">
        <text>ATP + protein L-histidine = ADP + protein N-phospho-L-histidine.</text>
        <dbReference type="EC" id="2.7.13.3"/>
    </reaction>
</comment>
<dbReference type="Gene3D" id="2.60.40.10">
    <property type="entry name" value="Immunoglobulins"/>
    <property type="match status" value="1"/>
</dbReference>
<dbReference type="InterPro" id="IPR011110">
    <property type="entry name" value="Reg_prop"/>
</dbReference>
<dbReference type="RefSeq" id="WP_090971974.1">
    <property type="nucleotide sequence ID" value="NZ_FOLL01000003.1"/>
</dbReference>
<evidence type="ECO:0000256" key="11">
    <source>
        <dbReference type="ARBA" id="ARBA00023163"/>
    </source>
</evidence>
<dbReference type="InterPro" id="IPR018062">
    <property type="entry name" value="HTH_AraC-typ_CS"/>
</dbReference>
<dbReference type="Pfam" id="PF12833">
    <property type="entry name" value="HTH_18"/>
    <property type="match status" value="1"/>
</dbReference>
<dbReference type="EC" id="2.7.13.3" evidence="2"/>
<dbReference type="STRING" id="623281.SAMN05421747_103145"/>
<protein>
    <recommendedName>
        <fullName evidence="2">histidine kinase</fullName>
        <ecNumber evidence="2">2.7.13.3</ecNumber>
    </recommendedName>
</protein>
<name>A0A1I1FZP1_9SPHI</name>
<keyword evidence="13" id="KW-0732">Signal</keyword>
<dbReference type="SUPFAM" id="SSF47384">
    <property type="entry name" value="Homodimeric domain of signal transducing histidine kinase"/>
    <property type="match status" value="1"/>
</dbReference>
<keyword evidence="11" id="KW-0804">Transcription</keyword>
<dbReference type="Gene3D" id="2.130.10.10">
    <property type="entry name" value="YVTN repeat-like/Quinoprotein amine dehydrogenase"/>
    <property type="match status" value="2"/>
</dbReference>
<dbReference type="PANTHER" id="PTHR43547">
    <property type="entry name" value="TWO-COMPONENT HISTIDINE KINASE"/>
    <property type="match status" value="1"/>
</dbReference>
<evidence type="ECO:0000259" key="14">
    <source>
        <dbReference type="PROSITE" id="PS01124"/>
    </source>
</evidence>
<dbReference type="InterPro" id="IPR013783">
    <property type="entry name" value="Ig-like_fold"/>
</dbReference>
<dbReference type="InterPro" id="IPR011006">
    <property type="entry name" value="CheY-like_superfamily"/>
</dbReference>
<evidence type="ECO:0000256" key="5">
    <source>
        <dbReference type="ARBA" id="ARBA00022741"/>
    </source>
</evidence>
<sequence length="1342" mass="152099">MQRFWGISLVMCCWLRCIPLPAQSIQFQQLSIAEGLSHNHVTAIVKDFQGFMWFGTPAGLNRYDGHEIKIYRHARGDENSLMDNSINQLFLGPGGRLWVGTGSGFCVYDPNTDQFIRQADSLLSAMGIPGGELLSIAHDEAGRFYFLHHNGTLYQYDTRRKKLSGYTDSLSAPFSGMALDKNGEVWLANASGHVRRIEPEGLTIRWSASIHAPGEEVLAHYQIFVDGAFRPWVYAKNLPIGVYWWADTLKRPRHIHTGSGNMRLNNNLVFNIAEDQEGRVWLATDHGGINLLVPDTDGADYLVNDEFNDRSLAHNSVTALYHDREGGMWVGTFKGGLSYHHPHQIQFALYKHQRGAPRSIPFDDINRFVEDEKGNIWIGTNGGGLIYFDRAANQFSQYRHNPADPRSLGSDVIVSLYIDREHTLWVGTYHGGLNRFDGKGFVRYTYQPHDSGSISDNSVWEIYEDSEGRFWVGTLAGGLNLLDRQRGIFTRLAYGPDQRFRSSYISAIMEDHLGHIWIGTATGIEVWEPKSGRCRYYSYDRNNPNSLSNDYVTAICQDRQQRIWVATREGLNRYLPDTDSFEVFTEEDGLPENTVLTIVEDLEGTLWLSTSRGLSALTEKAGKVPAWRIRNYNRNNGLQHAVFNENAALCLSSGEVVFGGPTGFNIINPYHIVEAALTARPKLTDFQLFNSSTPSALWVGKDEIALSHDQDVLSFVVASLQFVQTDRVYFQYKLEGFDEQWLVMDRHTRKATYTNLDPGGYRFQMRVSLDNETWSEPYALANITIAPPFWKTTWAYSLYCGLFLLVLWSVRHIERRREKTRFALQREREEARRIRELDQLKTRFFTNVSHEFRTPINLILTPLDKLEQCLPDLAMKRHLDVVRRNTKRLLNLVNQLLDFRKMDTGALKPNMAAGDVAEAIREHFNSFIDLAESKQIAYHLTMTEDRVDAWFDPDKLERILFNLLSNAFKFTPVSGAVYLDVSFMPANGNPKREVTIVVRDTGIGIPAEDQSRIFAPYFQHSTPTDLLNQGSGIGLAIVKEYVQLLGGRIAVASAAGSGSTFTVVLPLDSPAQGQPAEDVPKQPERKIVAAHQRKRVLLVEDDCDFRFYLKDNLREFATIQEASDAREGWAQALAFRPDIIIADVSMPGDDGVSLCRRLKGDSRTKHIPVILVTAMVDESTQLAGINAGAADCITKPFSFELLRSKIDSLLRQKDTMEQTFKKRLEVRPADVATESMDERFMRKALDLVEQHMGDPDFSVERLSSLLNMSRVALYKKILALTGHTPSEFIRNVRLRRAATLLEHSGMNVAEAAYEVGFSSPKQFSRYFKALYNTLPSNFRKEA</sequence>
<dbReference type="SUPFAM" id="SSF63829">
    <property type="entry name" value="Calcium-dependent phosphotriesterase"/>
    <property type="match status" value="2"/>
</dbReference>
<dbReference type="GO" id="GO:0003700">
    <property type="term" value="F:DNA-binding transcription factor activity"/>
    <property type="evidence" value="ECO:0007669"/>
    <property type="project" value="InterPro"/>
</dbReference>
<feature type="modified residue" description="4-aspartylphosphate" evidence="12">
    <location>
        <position position="1143"/>
    </location>
</feature>
<keyword evidence="18" id="KW-1185">Reference proteome</keyword>
<dbReference type="InterPro" id="IPR015943">
    <property type="entry name" value="WD40/YVTN_repeat-like_dom_sf"/>
</dbReference>
<dbReference type="InterPro" id="IPR011123">
    <property type="entry name" value="Y_Y_Y"/>
</dbReference>
<dbReference type="Pfam" id="PF02518">
    <property type="entry name" value="HATPase_c"/>
    <property type="match status" value="1"/>
</dbReference>
<dbReference type="Pfam" id="PF00512">
    <property type="entry name" value="HisKA"/>
    <property type="match status" value="1"/>
</dbReference>
<evidence type="ECO:0000256" key="8">
    <source>
        <dbReference type="ARBA" id="ARBA00023012"/>
    </source>
</evidence>
<keyword evidence="7" id="KW-0067">ATP-binding</keyword>
<feature type="domain" description="Response regulatory" evidence="16">
    <location>
        <begin position="1095"/>
        <end position="1210"/>
    </location>
</feature>
<dbReference type="InterPro" id="IPR003661">
    <property type="entry name" value="HisK_dim/P_dom"/>
</dbReference>
<dbReference type="InterPro" id="IPR009057">
    <property type="entry name" value="Homeodomain-like_sf"/>
</dbReference>
<dbReference type="SMART" id="SM00388">
    <property type="entry name" value="HisKA"/>
    <property type="match status" value="1"/>
</dbReference>
<dbReference type="SMART" id="SM00387">
    <property type="entry name" value="HATPase_c"/>
    <property type="match status" value="1"/>
</dbReference>
<feature type="domain" description="Histidine kinase" evidence="15">
    <location>
        <begin position="847"/>
        <end position="1069"/>
    </location>
</feature>
<gene>
    <name evidence="17" type="ORF">SAMN05421747_103145</name>
</gene>
<evidence type="ECO:0000313" key="18">
    <source>
        <dbReference type="Proteomes" id="UP000199577"/>
    </source>
</evidence>
<evidence type="ECO:0000256" key="7">
    <source>
        <dbReference type="ARBA" id="ARBA00022840"/>
    </source>
</evidence>
<dbReference type="PROSITE" id="PS01124">
    <property type="entry name" value="HTH_ARAC_FAMILY_2"/>
    <property type="match status" value="1"/>
</dbReference>